<organism evidence="3 4">
    <name type="scientific">Streptomyces gulbargensis</name>
    <dbReference type="NCBI Taxonomy" id="364901"/>
    <lineage>
        <taxon>Bacteria</taxon>
        <taxon>Bacillati</taxon>
        <taxon>Actinomycetota</taxon>
        <taxon>Actinomycetes</taxon>
        <taxon>Kitasatosporales</taxon>
        <taxon>Streptomycetaceae</taxon>
        <taxon>Streptomyces</taxon>
    </lineage>
</organism>
<evidence type="ECO:0000259" key="1">
    <source>
        <dbReference type="Pfam" id="PF00501"/>
    </source>
</evidence>
<dbReference type="InterPro" id="IPR025110">
    <property type="entry name" value="AMP-bd_C"/>
</dbReference>
<keyword evidence="4" id="KW-1185">Reference proteome</keyword>
<evidence type="ECO:0000313" key="4">
    <source>
        <dbReference type="Proteomes" id="UP001501000"/>
    </source>
</evidence>
<dbReference type="GO" id="GO:0016874">
    <property type="term" value="F:ligase activity"/>
    <property type="evidence" value="ECO:0007669"/>
    <property type="project" value="UniProtKB-KW"/>
</dbReference>
<accession>A0ABP7LZY2</accession>
<dbReference type="InterPro" id="IPR050237">
    <property type="entry name" value="ATP-dep_AMP-bd_enzyme"/>
</dbReference>
<sequence length="550" mass="59887">MYSTMQDVQLNISRLLEHGRRVHGGSTVTTWTGEAEPHRRTFAEIGDRAAQLANALRDELGIEPGDVTATLMWNNAEHVEAYFAIPSMGAVLHTLNLRLPPEQLVWIVNHAADRVVLVNGSLLPLLAPLLPHLPTVEHIVVAGPGDRSLLAGVAPRVHEYEELIAGRPTTYPWPELDERTAAAMCYTSGTTGDPKGVVYSHRSIYLHSMQVNMAESMALTDRDTTLVVVPQFHVNAWGLPHATFMTGVNMLMPDRFLQPAPLAEMIERERPTHAAAVPTIWQGLLAEVTANPRDLSSMTHVTIGGAACPPALMEAYDKLGVRLCHAWGMTETSPLGTMSHPPAGLSAEEEWPYRVTQGRFPASVEARLVGPGGDHLPWDGASAGELEVRGAWIAGSYFGGADGEAFRPEDKFSEDGWLKTGDVGIISPDGYLTLTDRAKDVIKSGGEWISSVELENALMAHPEVAEAAVVAVPDDRWGERPLATVVLKEGATADYEMLKTFLATEGGIAKWQLPERWAVVPVVPKTSVGKFDKKVIRRQYAEGELDVTQL</sequence>
<dbReference type="Proteomes" id="UP001501000">
    <property type="component" value="Unassembled WGS sequence"/>
</dbReference>
<dbReference type="InterPro" id="IPR000873">
    <property type="entry name" value="AMP-dep_synth/lig_dom"/>
</dbReference>
<dbReference type="InterPro" id="IPR045851">
    <property type="entry name" value="AMP-bd_C_sf"/>
</dbReference>
<dbReference type="InterPro" id="IPR020845">
    <property type="entry name" value="AMP-binding_CS"/>
</dbReference>
<dbReference type="SUPFAM" id="SSF56801">
    <property type="entry name" value="Acetyl-CoA synthetase-like"/>
    <property type="match status" value="1"/>
</dbReference>
<reference evidence="4" key="1">
    <citation type="journal article" date="2019" name="Int. J. Syst. Evol. Microbiol.">
        <title>The Global Catalogue of Microorganisms (GCM) 10K type strain sequencing project: providing services to taxonomists for standard genome sequencing and annotation.</title>
        <authorList>
            <consortium name="The Broad Institute Genomics Platform"/>
            <consortium name="The Broad Institute Genome Sequencing Center for Infectious Disease"/>
            <person name="Wu L."/>
            <person name="Ma J."/>
        </authorList>
    </citation>
    <scope>NUCLEOTIDE SEQUENCE [LARGE SCALE GENOMIC DNA]</scope>
    <source>
        <strain evidence="4">JCM 16956</strain>
    </source>
</reference>
<dbReference type="Pfam" id="PF13193">
    <property type="entry name" value="AMP-binding_C"/>
    <property type="match status" value="1"/>
</dbReference>
<dbReference type="CDD" id="cd12119">
    <property type="entry name" value="ttLC_FACS_AlkK_like"/>
    <property type="match status" value="1"/>
</dbReference>
<proteinExistence type="predicted"/>
<keyword evidence="3" id="KW-0436">Ligase</keyword>
<name>A0ABP7LZY2_9ACTN</name>
<dbReference type="Gene3D" id="3.30.300.30">
    <property type="match status" value="1"/>
</dbReference>
<dbReference type="EMBL" id="BAABAJ010000004">
    <property type="protein sequence ID" value="GAA3909188.1"/>
    <property type="molecule type" value="Genomic_DNA"/>
</dbReference>
<evidence type="ECO:0000259" key="2">
    <source>
        <dbReference type="Pfam" id="PF13193"/>
    </source>
</evidence>
<dbReference type="RefSeq" id="WP_345280554.1">
    <property type="nucleotide sequence ID" value="NZ_BAABAJ010000004.1"/>
</dbReference>
<evidence type="ECO:0000313" key="3">
    <source>
        <dbReference type="EMBL" id="GAA3909188.1"/>
    </source>
</evidence>
<protein>
    <submittedName>
        <fullName evidence="3">Long-chain fatty acid--CoA ligase</fullName>
    </submittedName>
</protein>
<comment type="caution">
    <text evidence="3">The sequence shown here is derived from an EMBL/GenBank/DDBJ whole genome shotgun (WGS) entry which is preliminary data.</text>
</comment>
<dbReference type="Gene3D" id="3.40.50.12780">
    <property type="entry name" value="N-terminal domain of ligase-like"/>
    <property type="match status" value="1"/>
</dbReference>
<dbReference type="NCBIfam" id="NF004837">
    <property type="entry name" value="PRK06187.1"/>
    <property type="match status" value="1"/>
</dbReference>
<dbReference type="PROSITE" id="PS00455">
    <property type="entry name" value="AMP_BINDING"/>
    <property type="match status" value="1"/>
</dbReference>
<feature type="domain" description="AMP-binding enzyme C-terminal" evidence="2">
    <location>
        <begin position="453"/>
        <end position="530"/>
    </location>
</feature>
<dbReference type="PANTHER" id="PTHR43767:SF11">
    <property type="entry name" value="MEDIUM-CHAIN-FATTY-ACID--COA LIGASE"/>
    <property type="match status" value="1"/>
</dbReference>
<dbReference type="InterPro" id="IPR042099">
    <property type="entry name" value="ANL_N_sf"/>
</dbReference>
<dbReference type="PANTHER" id="PTHR43767">
    <property type="entry name" value="LONG-CHAIN-FATTY-ACID--COA LIGASE"/>
    <property type="match status" value="1"/>
</dbReference>
<dbReference type="Pfam" id="PF00501">
    <property type="entry name" value="AMP-binding"/>
    <property type="match status" value="1"/>
</dbReference>
<gene>
    <name evidence="3" type="ORF">GCM10022244_19040</name>
</gene>
<feature type="domain" description="AMP-dependent synthetase/ligase" evidence="1">
    <location>
        <begin position="25"/>
        <end position="398"/>
    </location>
</feature>